<comment type="similarity">
    <text evidence="1">Belongs to the LysR transcriptional regulatory family.</text>
</comment>
<dbReference type="InterPro" id="IPR005119">
    <property type="entry name" value="LysR_subst-bd"/>
</dbReference>
<dbReference type="Proteomes" id="UP000249299">
    <property type="component" value="Unassembled WGS sequence"/>
</dbReference>
<dbReference type="Gene3D" id="3.40.190.10">
    <property type="entry name" value="Periplasmic binding protein-like II"/>
    <property type="match status" value="2"/>
</dbReference>
<dbReference type="InterPro" id="IPR036390">
    <property type="entry name" value="WH_DNA-bd_sf"/>
</dbReference>
<evidence type="ECO:0000259" key="5">
    <source>
        <dbReference type="PROSITE" id="PS50931"/>
    </source>
</evidence>
<dbReference type="Gene3D" id="1.10.10.10">
    <property type="entry name" value="Winged helix-like DNA-binding domain superfamily/Winged helix DNA-binding domain"/>
    <property type="match status" value="1"/>
</dbReference>
<dbReference type="InterPro" id="IPR000847">
    <property type="entry name" value="LysR_HTH_N"/>
</dbReference>
<evidence type="ECO:0000256" key="3">
    <source>
        <dbReference type="ARBA" id="ARBA00023125"/>
    </source>
</evidence>
<evidence type="ECO:0000313" key="6">
    <source>
        <dbReference type="EMBL" id="RAI24996.1"/>
    </source>
</evidence>
<dbReference type="OrthoDB" id="8479357at2"/>
<dbReference type="InterPro" id="IPR036388">
    <property type="entry name" value="WH-like_DNA-bd_sf"/>
</dbReference>
<accession>A0A327JH45</accession>
<dbReference type="InterPro" id="IPR050950">
    <property type="entry name" value="HTH-type_LysR_regulators"/>
</dbReference>
<dbReference type="AlphaFoldDB" id="A0A327JH45"/>
<dbReference type="Pfam" id="PF03466">
    <property type="entry name" value="LysR_substrate"/>
    <property type="match status" value="1"/>
</dbReference>
<reference evidence="6 7" key="1">
    <citation type="submission" date="2017-07" db="EMBL/GenBank/DDBJ databases">
        <title>Draft Genome Sequences of Select Purple Nonsulfur Bacteria.</title>
        <authorList>
            <person name="Lasarre B."/>
            <person name="Mckinlay J.B."/>
        </authorList>
    </citation>
    <scope>NUCLEOTIDE SEQUENCE [LARGE SCALE GENOMIC DNA]</scope>
    <source>
        <strain evidence="6 7">DSM 11290</strain>
    </source>
</reference>
<keyword evidence="7" id="KW-1185">Reference proteome</keyword>
<protein>
    <submittedName>
        <fullName evidence="6">LysR family transcriptional regulator</fullName>
    </submittedName>
</protein>
<sequence>MEIHQLRTFAAVAREGSITRASELLFLSQPAVSAHIKAMEESLGLSLFERTPRGMVLTADGARLLVKVEETLRVHREFLEEAGRMKGRLTGRIRLGAARSTNAAILGRFLSLLSSRHPEVEVELHHGGSAEVLGGIRRGTVDAGIYVEAGTPDADLATIEVDRFAVYLAAPPGTVATGEPVEISALAERPWICPNSNTCCGKIAESLFETHGFRPKKTVSVEQERVTRTLIAGGVGLGLLHAPSAMEARDCGEADLICEVCDGVSVVFAHLIGRSNDPVVSAADAIMRDLAG</sequence>
<dbReference type="PRINTS" id="PR00039">
    <property type="entry name" value="HTHLYSR"/>
</dbReference>
<dbReference type="RefSeq" id="WP_111436190.1">
    <property type="nucleotide sequence ID" value="NZ_JACIGG010000008.1"/>
</dbReference>
<evidence type="ECO:0000256" key="1">
    <source>
        <dbReference type="ARBA" id="ARBA00009437"/>
    </source>
</evidence>
<dbReference type="GO" id="GO:0005829">
    <property type="term" value="C:cytosol"/>
    <property type="evidence" value="ECO:0007669"/>
    <property type="project" value="TreeGrafter"/>
</dbReference>
<dbReference type="EMBL" id="NPEV01000059">
    <property type="protein sequence ID" value="RAI24996.1"/>
    <property type="molecule type" value="Genomic_DNA"/>
</dbReference>
<dbReference type="GO" id="GO:0003677">
    <property type="term" value="F:DNA binding"/>
    <property type="evidence" value="ECO:0007669"/>
    <property type="project" value="UniProtKB-KW"/>
</dbReference>
<dbReference type="PANTHER" id="PTHR30419">
    <property type="entry name" value="HTH-TYPE TRANSCRIPTIONAL REGULATOR YBHD"/>
    <property type="match status" value="1"/>
</dbReference>
<dbReference type="FunFam" id="1.10.10.10:FF:000001">
    <property type="entry name" value="LysR family transcriptional regulator"/>
    <property type="match status" value="1"/>
</dbReference>
<dbReference type="PROSITE" id="PS50931">
    <property type="entry name" value="HTH_LYSR"/>
    <property type="match status" value="1"/>
</dbReference>
<gene>
    <name evidence="6" type="ORF">CH339_20165</name>
</gene>
<dbReference type="SUPFAM" id="SSF46785">
    <property type="entry name" value="Winged helix' DNA-binding domain"/>
    <property type="match status" value="1"/>
</dbReference>
<keyword evidence="3" id="KW-0238">DNA-binding</keyword>
<dbReference type="Pfam" id="PF00126">
    <property type="entry name" value="HTH_1"/>
    <property type="match status" value="1"/>
</dbReference>
<proteinExistence type="inferred from homology"/>
<dbReference type="SUPFAM" id="SSF53850">
    <property type="entry name" value="Periplasmic binding protein-like II"/>
    <property type="match status" value="1"/>
</dbReference>
<comment type="caution">
    <text evidence="6">The sequence shown here is derived from an EMBL/GenBank/DDBJ whole genome shotgun (WGS) entry which is preliminary data.</text>
</comment>
<evidence type="ECO:0000256" key="4">
    <source>
        <dbReference type="ARBA" id="ARBA00023163"/>
    </source>
</evidence>
<evidence type="ECO:0000313" key="7">
    <source>
        <dbReference type="Proteomes" id="UP000249299"/>
    </source>
</evidence>
<evidence type="ECO:0000256" key="2">
    <source>
        <dbReference type="ARBA" id="ARBA00023015"/>
    </source>
</evidence>
<keyword evidence="4" id="KW-0804">Transcription</keyword>
<name>A0A327JH45_9HYPH</name>
<feature type="domain" description="HTH lysR-type" evidence="5">
    <location>
        <begin position="1"/>
        <end position="58"/>
    </location>
</feature>
<keyword evidence="2" id="KW-0805">Transcription regulation</keyword>
<dbReference type="GO" id="GO:0003700">
    <property type="term" value="F:DNA-binding transcription factor activity"/>
    <property type="evidence" value="ECO:0007669"/>
    <property type="project" value="InterPro"/>
</dbReference>
<organism evidence="6 7">
    <name type="scientific">Rhodobium orientis</name>
    <dbReference type="NCBI Taxonomy" id="34017"/>
    <lineage>
        <taxon>Bacteria</taxon>
        <taxon>Pseudomonadati</taxon>
        <taxon>Pseudomonadota</taxon>
        <taxon>Alphaproteobacteria</taxon>
        <taxon>Hyphomicrobiales</taxon>
        <taxon>Rhodobiaceae</taxon>
        <taxon>Rhodobium</taxon>
    </lineage>
</organism>
<dbReference type="CDD" id="cd05466">
    <property type="entry name" value="PBP2_LTTR_substrate"/>
    <property type="match status" value="1"/>
</dbReference>